<organism evidence="1">
    <name type="scientific">mine drainage metagenome</name>
    <dbReference type="NCBI Taxonomy" id="410659"/>
    <lineage>
        <taxon>unclassified sequences</taxon>
        <taxon>metagenomes</taxon>
        <taxon>ecological metagenomes</taxon>
    </lineage>
</organism>
<dbReference type="SUPFAM" id="SSF158837">
    <property type="entry name" value="AGR C 984p-like"/>
    <property type="match status" value="1"/>
</dbReference>
<comment type="caution">
    <text evidence="1">The sequence shown here is derived from an EMBL/GenBank/DDBJ whole genome shotgun (WGS) entry which is preliminary data.</text>
</comment>
<gene>
    <name evidence="1" type="ORF">GALL_406540</name>
</gene>
<dbReference type="AlphaFoldDB" id="A0A1J5Q1Q9"/>
<dbReference type="InterPro" id="IPR023157">
    <property type="entry name" value="AGR-C-984p-like_sf"/>
</dbReference>
<dbReference type="InterPro" id="IPR010626">
    <property type="entry name" value="DUF1217"/>
</dbReference>
<reference evidence="1" key="1">
    <citation type="submission" date="2016-10" db="EMBL/GenBank/DDBJ databases">
        <title>Sequence of Gallionella enrichment culture.</title>
        <authorList>
            <person name="Poehlein A."/>
            <person name="Muehling M."/>
            <person name="Daniel R."/>
        </authorList>
    </citation>
    <scope>NUCLEOTIDE SEQUENCE</scope>
</reference>
<dbReference type="Gene3D" id="1.10.3700.10">
    <property type="entry name" value="AGR C 984p-like"/>
    <property type="match status" value="1"/>
</dbReference>
<protein>
    <recommendedName>
        <fullName evidence="2">DUF1217 domain-containing protein</fullName>
    </recommendedName>
</protein>
<evidence type="ECO:0000313" key="1">
    <source>
        <dbReference type="EMBL" id="OIQ77657.1"/>
    </source>
</evidence>
<name>A0A1J5Q1Q9_9ZZZZ</name>
<dbReference type="EMBL" id="MLJW01001565">
    <property type="protein sequence ID" value="OIQ77657.1"/>
    <property type="molecule type" value="Genomic_DNA"/>
</dbReference>
<sequence length="281" mass="29746">MSFQPVVPFGGYAGWQFLTKTMAAQKAAFDNSTVQQRDADYFTANIGKVTSADQLVADPKLLKVALGAFGLGDQANSTYLIKQVLTQGSNNSTALANQLTDKRYLALAQAFNFGDTTTPKTQSAGFAAQIVSAYQNQQFGAAIGTQDSNLQLALSMQTDLANLASTGSSETTKWYLVMGNPSMRTVFETAMELPTSFVSLNLDQQLTVFQDKAQQMFGDSSVSQFSDPTKIDQLVKDFLVRSGDTSASQSSAGSIALALLGGSTAANINAANSTGIVALFT</sequence>
<evidence type="ECO:0008006" key="2">
    <source>
        <dbReference type="Google" id="ProtNLM"/>
    </source>
</evidence>
<proteinExistence type="predicted"/>
<dbReference type="Pfam" id="PF06748">
    <property type="entry name" value="DUF1217"/>
    <property type="match status" value="1"/>
</dbReference>
<accession>A0A1J5Q1Q9</accession>